<evidence type="ECO:0008006" key="3">
    <source>
        <dbReference type="Google" id="ProtNLM"/>
    </source>
</evidence>
<gene>
    <name evidence="1" type="ORF">GCM10009789_71540</name>
</gene>
<evidence type="ECO:0000313" key="2">
    <source>
        <dbReference type="Proteomes" id="UP001500393"/>
    </source>
</evidence>
<dbReference type="Gene3D" id="1.25.40.10">
    <property type="entry name" value="Tetratricopeptide repeat domain"/>
    <property type="match status" value="1"/>
</dbReference>
<reference evidence="2" key="1">
    <citation type="journal article" date="2019" name="Int. J. Syst. Evol. Microbiol.">
        <title>The Global Catalogue of Microorganisms (GCM) 10K type strain sequencing project: providing services to taxonomists for standard genome sequencing and annotation.</title>
        <authorList>
            <consortium name="The Broad Institute Genomics Platform"/>
            <consortium name="The Broad Institute Genome Sequencing Center for Infectious Disease"/>
            <person name="Wu L."/>
            <person name="Ma J."/>
        </authorList>
    </citation>
    <scope>NUCLEOTIDE SEQUENCE [LARGE SCALE GENOMIC DNA]</scope>
    <source>
        <strain evidence="2">JCM 14969</strain>
    </source>
</reference>
<comment type="caution">
    <text evidence="1">The sequence shown here is derived from an EMBL/GenBank/DDBJ whole genome shotgun (WGS) entry which is preliminary data.</text>
</comment>
<proteinExistence type="predicted"/>
<evidence type="ECO:0000313" key="1">
    <source>
        <dbReference type="EMBL" id="GAA1606913.1"/>
    </source>
</evidence>
<dbReference type="SUPFAM" id="SSF81901">
    <property type="entry name" value="HCP-like"/>
    <property type="match status" value="1"/>
</dbReference>
<dbReference type="Proteomes" id="UP001500393">
    <property type="component" value="Unassembled WGS sequence"/>
</dbReference>
<dbReference type="RefSeq" id="WP_344221157.1">
    <property type="nucleotide sequence ID" value="NZ_BAAAOS010000056.1"/>
</dbReference>
<protein>
    <recommendedName>
        <fullName evidence="3">Tetratricopeptide repeat protein</fullName>
    </recommendedName>
</protein>
<dbReference type="Pfam" id="PF13432">
    <property type="entry name" value="TPR_16"/>
    <property type="match status" value="1"/>
</dbReference>
<dbReference type="InterPro" id="IPR011990">
    <property type="entry name" value="TPR-like_helical_dom_sf"/>
</dbReference>
<dbReference type="EMBL" id="BAAAOS010000056">
    <property type="protein sequence ID" value="GAA1606913.1"/>
    <property type="molecule type" value="Genomic_DNA"/>
</dbReference>
<name>A0ABP4QFY1_9ACTN</name>
<keyword evidence="2" id="KW-1185">Reference proteome</keyword>
<organism evidence="1 2">
    <name type="scientific">Kribbella sancticallisti</name>
    <dbReference type="NCBI Taxonomy" id="460087"/>
    <lineage>
        <taxon>Bacteria</taxon>
        <taxon>Bacillati</taxon>
        <taxon>Actinomycetota</taxon>
        <taxon>Actinomycetes</taxon>
        <taxon>Propionibacteriales</taxon>
        <taxon>Kribbellaceae</taxon>
        <taxon>Kribbella</taxon>
    </lineage>
</organism>
<sequence length="138" mass="15474">MLWPLRWRTARSAIKVGDRLYLDGKVDTALRAFRRAADSGSYHGAPAGAWWTATVLREQQDREGARSYYERAIASGHEAWAPRAATDLAGMFEEQGQVAKAAGYYRQAIAYGDRSNPSALWARRAQEKLDALLRRSTD</sequence>
<accession>A0ABP4QFY1</accession>